<comment type="caution">
    <text evidence="2">The sequence shown here is derived from an EMBL/GenBank/DDBJ whole genome shotgun (WGS) entry which is preliminary data.</text>
</comment>
<reference evidence="2 3" key="1">
    <citation type="submission" date="2024-02" db="EMBL/GenBank/DDBJ databases">
        <title>Chromosome-scale genome assembly of the rough periwinkle Littorina saxatilis.</title>
        <authorList>
            <person name="De Jode A."/>
            <person name="Faria R."/>
            <person name="Formenti G."/>
            <person name="Sims Y."/>
            <person name="Smith T.P."/>
            <person name="Tracey A."/>
            <person name="Wood J.M.D."/>
            <person name="Zagrodzka Z.B."/>
            <person name="Johannesson K."/>
            <person name="Butlin R.K."/>
            <person name="Leder E.H."/>
        </authorList>
    </citation>
    <scope>NUCLEOTIDE SEQUENCE [LARGE SCALE GENOMIC DNA]</scope>
    <source>
        <strain evidence="2">Snail1</strain>
        <tissue evidence="2">Muscle</tissue>
    </source>
</reference>
<evidence type="ECO:0000256" key="1">
    <source>
        <dbReference type="SAM" id="Phobius"/>
    </source>
</evidence>
<accession>A0AAN9AQF8</accession>
<feature type="transmembrane region" description="Helical" evidence="1">
    <location>
        <begin position="66"/>
        <end position="86"/>
    </location>
</feature>
<dbReference type="Proteomes" id="UP001374579">
    <property type="component" value="Unassembled WGS sequence"/>
</dbReference>
<feature type="transmembrane region" description="Helical" evidence="1">
    <location>
        <begin position="41"/>
        <end position="60"/>
    </location>
</feature>
<dbReference type="AlphaFoldDB" id="A0AAN9AQF8"/>
<protein>
    <submittedName>
        <fullName evidence="2">Uncharacterized protein</fullName>
    </submittedName>
</protein>
<proteinExistence type="predicted"/>
<gene>
    <name evidence="2" type="ORF">V1264_010748</name>
</gene>
<dbReference type="EMBL" id="JBAMIC010000024">
    <property type="protein sequence ID" value="KAK7091030.1"/>
    <property type="molecule type" value="Genomic_DNA"/>
</dbReference>
<evidence type="ECO:0000313" key="3">
    <source>
        <dbReference type="Proteomes" id="UP001374579"/>
    </source>
</evidence>
<sequence length="185" mass="20011">MEQKTGAFTISNEPQNVVDEELMLVARKVVDFYKRVSITELCLAALSAIFGAISIGFAIPKHQWPFLNVFPLVNGCLMLGAGYFAYKASTVCLDNGVPKCLKKYVGGAFGLTVSCMSHCGLAAGFSGSALGKCLDNDEDCTPNHDALIAFNIINIVLATLLYPICVATMVVQCRWCRKLGRCSKK</sequence>
<evidence type="ECO:0000313" key="2">
    <source>
        <dbReference type="EMBL" id="KAK7091030.1"/>
    </source>
</evidence>
<keyword evidence="1" id="KW-0472">Membrane</keyword>
<feature type="transmembrane region" description="Helical" evidence="1">
    <location>
        <begin position="107"/>
        <end position="126"/>
    </location>
</feature>
<keyword evidence="3" id="KW-1185">Reference proteome</keyword>
<organism evidence="2 3">
    <name type="scientific">Littorina saxatilis</name>
    <dbReference type="NCBI Taxonomy" id="31220"/>
    <lineage>
        <taxon>Eukaryota</taxon>
        <taxon>Metazoa</taxon>
        <taxon>Spiralia</taxon>
        <taxon>Lophotrochozoa</taxon>
        <taxon>Mollusca</taxon>
        <taxon>Gastropoda</taxon>
        <taxon>Caenogastropoda</taxon>
        <taxon>Littorinimorpha</taxon>
        <taxon>Littorinoidea</taxon>
        <taxon>Littorinidae</taxon>
        <taxon>Littorina</taxon>
    </lineage>
</organism>
<name>A0AAN9AQF8_9CAEN</name>
<feature type="transmembrane region" description="Helical" evidence="1">
    <location>
        <begin position="146"/>
        <end position="171"/>
    </location>
</feature>
<keyword evidence="1" id="KW-0812">Transmembrane</keyword>
<keyword evidence="1" id="KW-1133">Transmembrane helix</keyword>